<feature type="compositionally biased region" description="Low complexity" evidence="1">
    <location>
        <begin position="1"/>
        <end position="15"/>
    </location>
</feature>
<name>A0AAV4FC87_9GAST</name>
<reference evidence="2 3" key="1">
    <citation type="journal article" date="2021" name="Elife">
        <title>Chloroplast acquisition without the gene transfer in kleptoplastic sea slugs, Plakobranchus ocellatus.</title>
        <authorList>
            <person name="Maeda T."/>
            <person name="Takahashi S."/>
            <person name="Yoshida T."/>
            <person name="Shimamura S."/>
            <person name="Takaki Y."/>
            <person name="Nagai Y."/>
            <person name="Toyoda A."/>
            <person name="Suzuki Y."/>
            <person name="Arimoto A."/>
            <person name="Ishii H."/>
            <person name="Satoh N."/>
            <person name="Nishiyama T."/>
            <person name="Hasebe M."/>
            <person name="Maruyama T."/>
            <person name="Minagawa J."/>
            <person name="Obokata J."/>
            <person name="Shigenobu S."/>
        </authorList>
    </citation>
    <scope>NUCLEOTIDE SEQUENCE [LARGE SCALE GENOMIC DNA]</scope>
</reference>
<evidence type="ECO:0000256" key="1">
    <source>
        <dbReference type="SAM" id="MobiDB-lite"/>
    </source>
</evidence>
<comment type="caution">
    <text evidence="2">The sequence shown here is derived from an EMBL/GenBank/DDBJ whole genome shotgun (WGS) entry which is preliminary data.</text>
</comment>
<dbReference type="EMBL" id="BMAT01000677">
    <property type="protein sequence ID" value="GFR70904.1"/>
    <property type="molecule type" value="Genomic_DNA"/>
</dbReference>
<evidence type="ECO:0000313" key="3">
    <source>
        <dbReference type="Proteomes" id="UP000762676"/>
    </source>
</evidence>
<proteinExistence type="predicted"/>
<accession>A0AAV4FC87</accession>
<protein>
    <submittedName>
        <fullName evidence="2">Uncharacterized protein</fullName>
    </submittedName>
</protein>
<keyword evidence="3" id="KW-1185">Reference proteome</keyword>
<dbReference type="AlphaFoldDB" id="A0AAV4FC87"/>
<organism evidence="2 3">
    <name type="scientific">Elysia marginata</name>
    <dbReference type="NCBI Taxonomy" id="1093978"/>
    <lineage>
        <taxon>Eukaryota</taxon>
        <taxon>Metazoa</taxon>
        <taxon>Spiralia</taxon>
        <taxon>Lophotrochozoa</taxon>
        <taxon>Mollusca</taxon>
        <taxon>Gastropoda</taxon>
        <taxon>Heterobranchia</taxon>
        <taxon>Euthyneura</taxon>
        <taxon>Panpulmonata</taxon>
        <taxon>Sacoglossa</taxon>
        <taxon>Placobranchoidea</taxon>
        <taxon>Plakobranchidae</taxon>
        <taxon>Elysia</taxon>
    </lineage>
</organism>
<dbReference type="Proteomes" id="UP000762676">
    <property type="component" value="Unassembled WGS sequence"/>
</dbReference>
<evidence type="ECO:0000313" key="2">
    <source>
        <dbReference type="EMBL" id="GFR70904.1"/>
    </source>
</evidence>
<gene>
    <name evidence="2" type="ORF">ElyMa_000339100</name>
</gene>
<sequence length="120" mass="13541">MTSDYSSSAHSTTSTSPPPSSLPSNTIEYLSQAANRVPTAYPPWAVLSLQIEGSFPRRHTRSSWNSYLKSLTRPLRSVPKTALMNINLDPVYHFISKSYHYKGQIGLLTFQRPKKKENNN</sequence>
<feature type="region of interest" description="Disordered" evidence="1">
    <location>
        <begin position="1"/>
        <end position="25"/>
    </location>
</feature>